<dbReference type="InterPro" id="IPR036514">
    <property type="entry name" value="SGNH_hydro_sf"/>
</dbReference>
<feature type="domain" description="SGNH hydrolase-type esterase" evidence="1">
    <location>
        <begin position="57"/>
        <end position="215"/>
    </location>
</feature>
<dbReference type="InterPro" id="IPR013830">
    <property type="entry name" value="SGNH_hydro"/>
</dbReference>
<organism evidence="2 3">
    <name type="scientific">Mesorhizobium muleiense</name>
    <dbReference type="NCBI Taxonomy" id="1004279"/>
    <lineage>
        <taxon>Bacteria</taxon>
        <taxon>Pseudomonadati</taxon>
        <taxon>Pseudomonadota</taxon>
        <taxon>Alphaproteobacteria</taxon>
        <taxon>Hyphomicrobiales</taxon>
        <taxon>Phyllobacteriaceae</taxon>
        <taxon>Mesorhizobium</taxon>
    </lineage>
</organism>
<evidence type="ECO:0000313" key="3">
    <source>
        <dbReference type="Proteomes" id="UP000198894"/>
    </source>
</evidence>
<evidence type="ECO:0000259" key="1">
    <source>
        <dbReference type="Pfam" id="PF13472"/>
    </source>
</evidence>
<evidence type="ECO:0000313" key="2">
    <source>
        <dbReference type="EMBL" id="SDI89623.1"/>
    </source>
</evidence>
<accession>A0A1G8PAS7</accession>
<proteinExistence type="predicted"/>
<dbReference type="EMBL" id="FNEE01000003">
    <property type="protein sequence ID" value="SDI89623.1"/>
    <property type="molecule type" value="Genomic_DNA"/>
</dbReference>
<dbReference type="PANTHER" id="PTHR30383">
    <property type="entry name" value="THIOESTERASE 1/PROTEASE 1/LYSOPHOSPHOLIPASE L1"/>
    <property type="match status" value="1"/>
</dbReference>
<dbReference type="Pfam" id="PF13472">
    <property type="entry name" value="Lipase_GDSL_2"/>
    <property type="match status" value="1"/>
</dbReference>
<keyword evidence="3" id="KW-1185">Reference proteome</keyword>
<reference evidence="3" key="1">
    <citation type="submission" date="2016-10" db="EMBL/GenBank/DDBJ databases">
        <authorList>
            <person name="Varghese N."/>
            <person name="Submissions S."/>
        </authorList>
    </citation>
    <scope>NUCLEOTIDE SEQUENCE [LARGE SCALE GENOMIC DNA]</scope>
    <source>
        <strain evidence="3">CGMCC 1.11022</strain>
    </source>
</reference>
<dbReference type="GO" id="GO:0004622">
    <property type="term" value="F:phosphatidylcholine lysophospholipase activity"/>
    <property type="evidence" value="ECO:0007669"/>
    <property type="project" value="TreeGrafter"/>
</dbReference>
<dbReference type="CDD" id="cd01822">
    <property type="entry name" value="Lysophospholipase_L1_like"/>
    <property type="match status" value="1"/>
</dbReference>
<name>A0A1G8PAS7_9HYPH</name>
<dbReference type="PANTHER" id="PTHR30383:SF24">
    <property type="entry name" value="THIOESTERASE 1_PROTEASE 1_LYSOPHOSPHOLIPASE L1"/>
    <property type="match status" value="1"/>
</dbReference>
<dbReference type="Proteomes" id="UP000198894">
    <property type="component" value="Unassembled WGS sequence"/>
</dbReference>
<dbReference type="SUPFAM" id="SSF52266">
    <property type="entry name" value="SGNH hydrolase"/>
    <property type="match status" value="1"/>
</dbReference>
<dbReference type="AlphaFoldDB" id="A0A1G8PAS7"/>
<dbReference type="Gene3D" id="3.40.50.1110">
    <property type="entry name" value="SGNH hydrolase"/>
    <property type="match status" value="1"/>
</dbReference>
<sequence>MGKGGQNSAYRQYNVLGHMGPCRMAFKHRLAAAFVLFLGICGAISSARAEPFTIVGFGDSLMAGFGLGPDEGFTRKLEAALRAKGHDVTVANAGVSGDTSSGGLSRLDWSVPDGTQLVILELGANDMLRGVSPDITQKNLDAMLAKLKQRNIAVLLAGMRAAPNLGADYQNGFDAIFPKLAEKHGVTLYPFFLDGVAGEPAMQLEDGLHPNAKGVDRMVERILPDVEKAIAVVKGNS</sequence>
<protein>
    <submittedName>
        <fullName evidence="2">Acyl-CoA thioesterase-1</fullName>
    </submittedName>
</protein>
<dbReference type="InterPro" id="IPR051532">
    <property type="entry name" value="Ester_Hydrolysis_Enzymes"/>
</dbReference>
<gene>
    <name evidence="2" type="ORF">SAMN05428953_103224</name>
</gene>